<name>A0ACB9K735_9ASTR</name>
<sequence>MDGGLQSVYKEVIGWKMELSYAVPEVYMISKGKTWIKLQIPRKSYVDIVKSVLIVICCLHFAKRNIHATRNDFLRHLLKILSSYELVERPENSLSAHLPLIQSAVAKDKDLAKSKDNRTSNKSKFIVYDDDFDFDDEPEGVFDSVCAFCDNGGDVLSCEGQSQYEAIETFFCDNCKHQCFVCGMLGSSDTSSAFEVLPLPTLETNRIFYVFPCVSATCGHFYHPECVANSLYPSDETLAKQLKNQIAAGESFTCPIHKCLCCQQGENKDEYELQFAICRGCPTAYHRKCLPKKIAFNASADGTIQQRAWHDLLPQRILMYCITRLFQV</sequence>
<comment type="caution">
    <text evidence="1">The sequence shown here is derived from an EMBL/GenBank/DDBJ whole genome shotgun (WGS) entry which is preliminary data.</text>
</comment>
<organism evidence="1 2">
    <name type="scientific">Smallanthus sonchifolius</name>
    <dbReference type="NCBI Taxonomy" id="185202"/>
    <lineage>
        <taxon>Eukaryota</taxon>
        <taxon>Viridiplantae</taxon>
        <taxon>Streptophyta</taxon>
        <taxon>Embryophyta</taxon>
        <taxon>Tracheophyta</taxon>
        <taxon>Spermatophyta</taxon>
        <taxon>Magnoliopsida</taxon>
        <taxon>eudicotyledons</taxon>
        <taxon>Gunneridae</taxon>
        <taxon>Pentapetalae</taxon>
        <taxon>asterids</taxon>
        <taxon>campanulids</taxon>
        <taxon>Asterales</taxon>
        <taxon>Asteraceae</taxon>
        <taxon>Asteroideae</taxon>
        <taxon>Heliantheae alliance</taxon>
        <taxon>Millerieae</taxon>
        <taxon>Smallanthus</taxon>
    </lineage>
</organism>
<dbReference type="EMBL" id="CM042018">
    <property type="protein sequence ID" value="KAI3828078.1"/>
    <property type="molecule type" value="Genomic_DNA"/>
</dbReference>
<gene>
    <name evidence="1" type="ORF">L1987_02175</name>
</gene>
<dbReference type="Proteomes" id="UP001056120">
    <property type="component" value="Linkage Group LG01"/>
</dbReference>
<reference evidence="1 2" key="2">
    <citation type="journal article" date="2022" name="Mol. Ecol. Resour.">
        <title>The genomes of chicory, endive, great burdock and yacon provide insights into Asteraceae paleo-polyploidization history and plant inulin production.</title>
        <authorList>
            <person name="Fan W."/>
            <person name="Wang S."/>
            <person name="Wang H."/>
            <person name="Wang A."/>
            <person name="Jiang F."/>
            <person name="Liu H."/>
            <person name="Zhao H."/>
            <person name="Xu D."/>
            <person name="Zhang Y."/>
        </authorList>
    </citation>
    <scope>NUCLEOTIDE SEQUENCE [LARGE SCALE GENOMIC DNA]</scope>
    <source>
        <strain evidence="2">cv. Yunnan</strain>
        <tissue evidence="1">Leaves</tissue>
    </source>
</reference>
<accession>A0ACB9K735</accession>
<evidence type="ECO:0000313" key="1">
    <source>
        <dbReference type="EMBL" id="KAI3828078.1"/>
    </source>
</evidence>
<reference evidence="2" key="1">
    <citation type="journal article" date="2022" name="Mol. Ecol. Resour.">
        <title>The genomes of chicory, endive, great burdock and yacon provide insights into Asteraceae palaeo-polyploidization history and plant inulin production.</title>
        <authorList>
            <person name="Fan W."/>
            <person name="Wang S."/>
            <person name="Wang H."/>
            <person name="Wang A."/>
            <person name="Jiang F."/>
            <person name="Liu H."/>
            <person name="Zhao H."/>
            <person name="Xu D."/>
            <person name="Zhang Y."/>
        </authorList>
    </citation>
    <scope>NUCLEOTIDE SEQUENCE [LARGE SCALE GENOMIC DNA]</scope>
    <source>
        <strain evidence="2">cv. Yunnan</strain>
    </source>
</reference>
<evidence type="ECO:0000313" key="2">
    <source>
        <dbReference type="Proteomes" id="UP001056120"/>
    </source>
</evidence>
<protein>
    <submittedName>
        <fullName evidence="1">Uncharacterized protein</fullName>
    </submittedName>
</protein>
<keyword evidence="2" id="KW-1185">Reference proteome</keyword>
<proteinExistence type="predicted"/>